<keyword evidence="4 6" id="KW-1133">Transmembrane helix</keyword>
<feature type="transmembrane region" description="Helical" evidence="6">
    <location>
        <begin position="473"/>
        <end position="493"/>
    </location>
</feature>
<dbReference type="GeneID" id="24309578"/>
<feature type="transmembrane region" description="Helical" evidence="6">
    <location>
        <begin position="157"/>
        <end position="180"/>
    </location>
</feature>
<dbReference type="PIRSF" id="PIRSF006060">
    <property type="entry name" value="AA_transporter"/>
    <property type="match status" value="1"/>
</dbReference>
<feature type="transmembrane region" description="Helical" evidence="6">
    <location>
        <begin position="317"/>
        <end position="342"/>
    </location>
</feature>
<dbReference type="PANTHER" id="PTHR45649:SF26">
    <property type="entry name" value="OS04G0435100 PROTEIN"/>
    <property type="match status" value="1"/>
</dbReference>
<dbReference type="GO" id="GO:0016020">
    <property type="term" value="C:membrane"/>
    <property type="evidence" value="ECO:0007669"/>
    <property type="project" value="UniProtKB-SubCell"/>
</dbReference>
<feature type="transmembrane region" description="Helical" evidence="6">
    <location>
        <begin position="442"/>
        <end position="461"/>
    </location>
</feature>
<keyword evidence="8" id="KW-1185">Reference proteome</keyword>
<dbReference type="GO" id="GO:0022857">
    <property type="term" value="F:transmembrane transporter activity"/>
    <property type="evidence" value="ECO:0007669"/>
    <property type="project" value="InterPro"/>
</dbReference>
<evidence type="ECO:0000256" key="3">
    <source>
        <dbReference type="ARBA" id="ARBA00022692"/>
    </source>
</evidence>
<dbReference type="RefSeq" id="WP_013004900.1">
    <property type="nucleotide sequence ID" value="NC_013929.1"/>
</dbReference>
<evidence type="ECO:0000256" key="4">
    <source>
        <dbReference type="ARBA" id="ARBA00022989"/>
    </source>
</evidence>
<feature type="transmembrane region" description="Helical" evidence="6">
    <location>
        <begin position="228"/>
        <end position="246"/>
    </location>
</feature>
<reference evidence="7 8" key="1">
    <citation type="journal article" date="2010" name="Mol. Plant Microbe Interact.">
        <title>Streptomyces scabies 87-22 contains a coronafacic acid-like biosynthetic cluster that contributes to plant-microbe interactions.</title>
        <authorList>
            <person name="Bignell D.R."/>
            <person name="Seipke R.F."/>
            <person name="Huguet-Tapia J.C."/>
            <person name="Chambers A.H."/>
            <person name="Parry R.J."/>
            <person name="Loria R."/>
        </authorList>
    </citation>
    <scope>NUCLEOTIDE SEQUENCE [LARGE SCALE GENOMIC DNA]</scope>
    <source>
        <strain evidence="7 8">87.22</strain>
    </source>
</reference>
<gene>
    <name evidence="7" type="ordered locus">SCAB_73751</name>
</gene>
<organism evidence="7 8">
    <name type="scientific">Streptomyces scabiei (strain 87.22)</name>
    <dbReference type="NCBI Taxonomy" id="680198"/>
    <lineage>
        <taxon>Bacteria</taxon>
        <taxon>Bacillati</taxon>
        <taxon>Actinomycetota</taxon>
        <taxon>Actinomycetes</taxon>
        <taxon>Kitasatosporales</taxon>
        <taxon>Streptomycetaceae</taxon>
        <taxon>Streptomyces</taxon>
    </lineage>
</organism>
<feature type="transmembrane region" description="Helical" evidence="6">
    <location>
        <begin position="267"/>
        <end position="289"/>
    </location>
</feature>
<dbReference type="STRING" id="680198.SCAB_73751"/>
<dbReference type="HOGENOM" id="CLU_004495_0_4_11"/>
<feature type="transmembrane region" description="Helical" evidence="6">
    <location>
        <begin position="37"/>
        <end position="63"/>
    </location>
</feature>
<dbReference type="Proteomes" id="UP000001444">
    <property type="component" value="Chromosome"/>
</dbReference>
<evidence type="ECO:0000256" key="5">
    <source>
        <dbReference type="ARBA" id="ARBA00023136"/>
    </source>
</evidence>
<dbReference type="KEGG" id="scb:SCAB_73751"/>
<accession>C9Z4F8</accession>
<dbReference type="Pfam" id="PF13520">
    <property type="entry name" value="AA_permease_2"/>
    <property type="match status" value="1"/>
</dbReference>
<evidence type="ECO:0000313" key="8">
    <source>
        <dbReference type="Proteomes" id="UP000001444"/>
    </source>
</evidence>
<feature type="transmembrane region" description="Helical" evidence="6">
    <location>
        <begin position="187"/>
        <end position="208"/>
    </location>
</feature>
<evidence type="ECO:0000256" key="1">
    <source>
        <dbReference type="ARBA" id="ARBA00004141"/>
    </source>
</evidence>
<protein>
    <submittedName>
        <fullName evidence="7">Putative transporter transmembrane subunit</fullName>
    </submittedName>
</protein>
<dbReference type="PANTHER" id="PTHR45649">
    <property type="entry name" value="AMINO-ACID PERMEASE BAT1"/>
    <property type="match status" value="1"/>
</dbReference>
<feature type="transmembrane region" description="Helical" evidence="6">
    <location>
        <begin position="363"/>
        <end position="383"/>
    </location>
</feature>
<dbReference type="InterPro" id="IPR002293">
    <property type="entry name" value="AA/rel_permease1"/>
</dbReference>
<keyword evidence="2" id="KW-0813">Transport</keyword>
<sequence>MTSTAPDVRPEPPRSPDDASLNEFGYRQELHRSLGRYASFAAGFSFISVLTTVFQFFAFGYAFGGPVFFWTWPAVLVGQLLVAACFAELAARYPISGAIYQWSSRLSNPTFGWFAGWIMVIGQIVVVAAAALALQMVMPAIWPGFQIVGGDPAPTTATGAANAAVLGVILLALTTFVNILDNRVLSVINRVGVTAEIIGAILIVVLLLTHSERSPGITFHTAGEGTDLLGALLVGSFTAAYVMIGFDSAGEMSEETHHPRRVAPRTILTALGAAGLLGGLLVLAGLLAAPSLTDGRLGVDGLSYVLTSSLGDGVGRLLLADVVVAIAVATLAIQTSAGRMLFSMARDGRLPFAARLAEVNPRTGMPTAPALVVGVLAAALLLLDLASPEAFLAIGTTCIVMLYLAYAMVTGPLLIRRLKGTFPSPGTDETGRPLFSLGRWGIPVNALAVLYGLFMTVNLAWPRAEVYDPAGGHWYFQWFTVLFLLLTVTTGLLHHLTRNRRARSV</sequence>
<dbReference type="Gene3D" id="1.20.1740.10">
    <property type="entry name" value="Amino acid/polyamine transporter I"/>
    <property type="match status" value="1"/>
</dbReference>
<evidence type="ECO:0000256" key="6">
    <source>
        <dbReference type="SAM" id="Phobius"/>
    </source>
</evidence>
<feature type="transmembrane region" description="Helical" evidence="6">
    <location>
        <begin position="69"/>
        <end position="90"/>
    </location>
</feature>
<name>C9Z4F8_STRSW</name>
<evidence type="ECO:0000313" key="7">
    <source>
        <dbReference type="EMBL" id="CBG74360.1"/>
    </source>
</evidence>
<dbReference type="eggNOG" id="COG0531">
    <property type="taxonomic scope" value="Bacteria"/>
</dbReference>
<proteinExistence type="predicted"/>
<feature type="transmembrane region" description="Helical" evidence="6">
    <location>
        <begin position="111"/>
        <end position="137"/>
    </location>
</feature>
<keyword evidence="5 6" id="KW-0472">Membrane</keyword>
<comment type="subcellular location">
    <subcellularLocation>
        <location evidence="1">Membrane</location>
        <topology evidence="1">Multi-pass membrane protein</topology>
    </subcellularLocation>
</comment>
<feature type="transmembrane region" description="Helical" evidence="6">
    <location>
        <begin position="389"/>
        <end position="409"/>
    </location>
</feature>
<dbReference type="EMBL" id="FN554889">
    <property type="protein sequence ID" value="CBG74360.1"/>
    <property type="molecule type" value="Genomic_DNA"/>
</dbReference>
<keyword evidence="3 6" id="KW-0812">Transmembrane</keyword>
<evidence type="ECO:0000256" key="2">
    <source>
        <dbReference type="ARBA" id="ARBA00022448"/>
    </source>
</evidence>
<dbReference type="AlphaFoldDB" id="C9Z4F8"/>